<comment type="pathway">
    <text evidence="2">Mycotoxin biosynthesis.</text>
</comment>
<accession>A0A8K0SET3</accession>
<dbReference type="SUPFAM" id="SSF48264">
    <property type="entry name" value="Cytochrome P450"/>
    <property type="match status" value="1"/>
</dbReference>
<evidence type="ECO:0000256" key="9">
    <source>
        <dbReference type="PIRSR" id="PIRSR602403-1"/>
    </source>
</evidence>
<dbReference type="PANTHER" id="PTHR46206:SF2">
    <property type="entry name" value="CYTOCHROME P450 MONOOXYGENASE AUSG-RELATED"/>
    <property type="match status" value="1"/>
</dbReference>
<evidence type="ECO:0000256" key="5">
    <source>
        <dbReference type="ARBA" id="ARBA00022723"/>
    </source>
</evidence>
<keyword evidence="8 10" id="KW-0503">Monooxygenase</keyword>
<dbReference type="InterPro" id="IPR017972">
    <property type="entry name" value="Cyt_P450_CS"/>
</dbReference>
<keyword evidence="5 9" id="KW-0479">Metal-binding</keyword>
<dbReference type="InterPro" id="IPR036396">
    <property type="entry name" value="Cyt_P450_sf"/>
</dbReference>
<feature type="binding site" description="axial binding residue" evidence="9">
    <location>
        <position position="435"/>
    </location>
    <ligand>
        <name>heme</name>
        <dbReference type="ChEBI" id="CHEBI:30413"/>
    </ligand>
    <ligandPart>
        <name>Fe</name>
        <dbReference type="ChEBI" id="CHEBI:18248"/>
    </ligandPart>
</feature>
<protein>
    <submittedName>
        <fullName evidence="11">Cytochrome P450</fullName>
    </submittedName>
</protein>
<keyword evidence="7 9" id="KW-0408">Iron</keyword>
<comment type="cofactor">
    <cofactor evidence="1 9">
        <name>heme</name>
        <dbReference type="ChEBI" id="CHEBI:30413"/>
    </cofactor>
</comment>
<evidence type="ECO:0000256" key="7">
    <source>
        <dbReference type="ARBA" id="ARBA00023004"/>
    </source>
</evidence>
<evidence type="ECO:0000256" key="3">
    <source>
        <dbReference type="ARBA" id="ARBA00010617"/>
    </source>
</evidence>
<evidence type="ECO:0000256" key="10">
    <source>
        <dbReference type="RuleBase" id="RU000461"/>
    </source>
</evidence>
<keyword evidence="12" id="KW-1185">Reference proteome</keyword>
<dbReference type="PANTHER" id="PTHR46206">
    <property type="entry name" value="CYTOCHROME P450"/>
    <property type="match status" value="1"/>
</dbReference>
<dbReference type="GO" id="GO:0005506">
    <property type="term" value="F:iron ion binding"/>
    <property type="evidence" value="ECO:0007669"/>
    <property type="project" value="InterPro"/>
</dbReference>
<comment type="caution">
    <text evidence="11">The sequence shown here is derived from an EMBL/GenBank/DDBJ whole genome shotgun (WGS) entry which is preliminary data.</text>
</comment>
<evidence type="ECO:0000256" key="1">
    <source>
        <dbReference type="ARBA" id="ARBA00001971"/>
    </source>
</evidence>
<evidence type="ECO:0000256" key="6">
    <source>
        <dbReference type="ARBA" id="ARBA00023002"/>
    </source>
</evidence>
<dbReference type="InterPro" id="IPR001128">
    <property type="entry name" value="Cyt_P450"/>
</dbReference>
<dbReference type="InterPro" id="IPR002403">
    <property type="entry name" value="Cyt_P450_E_grp-IV"/>
</dbReference>
<dbReference type="AlphaFoldDB" id="A0A8K0SET3"/>
<dbReference type="Pfam" id="PF00067">
    <property type="entry name" value="p450"/>
    <property type="match status" value="1"/>
</dbReference>
<name>A0A8K0SET3_9HYPO</name>
<sequence length="501" mass="55793">MLHYFLPFDVRIWTVLAVLAGVYLLRPKNRSPFPFVNKHPNDPFGKKASHALQHAAGKIITEGLTRHSGPITIAIPYGVKIVVPASLASWVKSNKDLDHGEVVKEDFLAGYPGFEALTTLLSEDEVLKTMIRTKLSQNPSTIATMNSSLSNGLSDLWGEKDTWHEIDWHKDTTGIIARAASSVFVGPEKANDPEWLELVQTYVVSFFTAVNQLRAYPPWSRSIVQWFLPAPTTCRKLVPRARTIMNEVIIKRQQEAVKVELEGSPGPVYDDALTWSQAANAKAQAGDIQLSLAMAALFTTSEAFRQTLIEIARNQDIIKPLRKEVTEQVTAHGLTISALVNMALLDSVMKEAQRLSIALERIASKDTALPNGQIIPRGSHLMVDSTDLWNPAVYSNPDQFDGYRFLRKREAGDTSSQFVQSSANYNVFGGGRHICPGRFFANNELKLALTHILLKYDIRLSDGCDPKLMKIGFYTMVDPTVQLQVQRRKGVEGEDLLNIEV</sequence>
<dbReference type="PRINTS" id="PR00465">
    <property type="entry name" value="EP450IV"/>
</dbReference>
<dbReference type="GO" id="GO:0016705">
    <property type="term" value="F:oxidoreductase activity, acting on paired donors, with incorporation or reduction of molecular oxygen"/>
    <property type="evidence" value="ECO:0007669"/>
    <property type="project" value="InterPro"/>
</dbReference>
<comment type="similarity">
    <text evidence="3 10">Belongs to the cytochrome P450 family.</text>
</comment>
<dbReference type="Proteomes" id="UP000813444">
    <property type="component" value="Unassembled WGS sequence"/>
</dbReference>
<reference evidence="11" key="1">
    <citation type="journal article" date="2021" name="Nat. Commun.">
        <title>Genetic determinants of endophytism in the Arabidopsis root mycobiome.</title>
        <authorList>
            <person name="Mesny F."/>
            <person name="Miyauchi S."/>
            <person name="Thiergart T."/>
            <person name="Pickel B."/>
            <person name="Atanasova L."/>
            <person name="Karlsson M."/>
            <person name="Huettel B."/>
            <person name="Barry K.W."/>
            <person name="Haridas S."/>
            <person name="Chen C."/>
            <person name="Bauer D."/>
            <person name="Andreopoulos W."/>
            <person name="Pangilinan J."/>
            <person name="LaButti K."/>
            <person name="Riley R."/>
            <person name="Lipzen A."/>
            <person name="Clum A."/>
            <person name="Drula E."/>
            <person name="Henrissat B."/>
            <person name="Kohler A."/>
            <person name="Grigoriev I.V."/>
            <person name="Martin F.M."/>
            <person name="Hacquard S."/>
        </authorList>
    </citation>
    <scope>NUCLEOTIDE SEQUENCE</scope>
    <source>
        <strain evidence="11">MPI-CAGE-CH-0235</strain>
    </source>
</reference>
<keyword evidence="4 9" id="KW-0349">Heme</keyword>
<dbReference type="CDD" id="cd11041">
    <property type="entry name" value="CYP503A1-like"/>
    <property type="match status" value="1"/>
</dbReference>
<organism evidence="11 12">
    <name type="scientific">Stachybotrys elegans</name>
    <dbReference type="NCBI Taxonomy" id="80388"/>
    <lineage>
        <taxon>Eukaryota</taxon>
        <taxon>Fungi</taxon>
        <taxon>Dikarya</taxon>
        <taxon>Ascomycota</taxon>
        <taxon>Pezizomycotina</taxon>
        <taxon>Sordariomycetes</taxon>
        <taxon>Hypocreomycetidae</taxon>
        <taxon>Hypocreales</taxon>
        <taxon>Stachybotryaceae</taxon>
        <taxon>Stachybotrys</taxon>
    </lineage>
</organism>
<evidence type="ECO:0000313" key="12">
    <source>
        <dbReference type="Proteomes" id="UP000813444"/>
    </source>
</evidence>
<dbReference type="OrthoDB" id="1844152at2759"/>
<evidence type="ECO:0000313" key="11">
    <source>
        <dbReference type="EMBL" id="KAH7304052.1"/>
    </source>
</evidence>
<keyword evidence="6 10" id="KW-0560">Oxidoreductase</keyword>
<dbReference type="PROSITE" id="PS00086">
    <property type="entry name" value="CYTOCHROME_P450"/>
    <property type="match status" value="1"/>
</dbReference>
<evidence type="ECO:0000256" key="4">
    <source>
        <dbReference type="ARBA" id="ARBA00022617"/>
    </source>
</evidence>
<dbReference type="EMBL" id="JAGPNK010000026">
    <property type="protein sequence ID" value="KAH7304052.1"/>
    <property type="molecule type" value="Genomic_DNA"/>
</dbReference>
<gene>
    <name evidence="11" type="ORF">B0I35DRAFT_363849</name>
</gene>
<dbReference type="Gene3D" id="1.10.630.10">
    <property type="entry name" value="Cytochrome P450"/>
    <property type="match status" value="1"/>
</dbReference>
<dbReference type="GO" id="GO:0004497">
    <property type="term" value="F:monooxygenase activity"/>
    <property type="evidence" value="ECO:0007669"/>
    <property type="project" value="UniProtKB-KW"/>
</dbReference>
<evidence type="ECO:0000256" key="2">
    <source>
        <dbReference type="ARBA" id="ARBA00004685"/>
    </source>
</evidence>
<evidence type="ECO:0000256" key="8">
    <source>
        <dbReference type="ARBA" id="ARBA00023033"/>
    </source>
</evidence>
<dbReference type="GO" id="GO:0020037">
    <property type="term" value="F:heme binding"/>
    <property type="evidence" value="ECO:0007669"/>
    <property type="project" value="InterPro"/>
</dbReference>
<proteinExistence type="inferred from homology"/>